<dbReference type="AlphaFoldDB" id="A0A6G0VQR8"/>
<dbReference type="Pfam" id="PF13843">
    <property type="entry name" value="DDE_Tnp_1_7"/>
    <property type="match status" value="1"/>
</dbReference>
<dbReference type="PANTHER" id="PTHR47272">
    <property type="entry name" value="DDE_TNP_1_7 DOMAIN-CONTAINING PROTEIN"/>
    <property type="match status" value="1"/>
</dbReference>
<dbReference type="InterPro" id="IPR029526">
    <property type="entry name" value="PGBD"/>
</dbReference>
<reference evidence="2 3" key="1">
    <citation type="submission" date="2019-08" db="EMBL/GenBank/DDBJ databases">
        <title>Whole genome of Aphis craccivora.</title>
        <authorList>
            <person name="Voronova N.V."/>
            <person name="Shulinski R.S."/>
            <person name="Bandarenka Y.V."/>
            <person name="Zhorov D.G."/>
            <person name="Warner D."/>
        </authorList>
    </citation>
    <scope>NUCLEOTIDE SEQUENCE [LARGE SCALE GENOMIC DNA]</scope>
    <source>
        <strain evidence="2">180601</strain>
        <tissue evidence="2">Whole Body</tissue>
    </source>
</reference>
<protein>
    <recommendedName>
        <fullName evidence="1">PiggyBac transposable element-derived protein domain-containing protein</fullName>
    </recommendedName>
</protein>
<dbReference type="PANTHER" id="PTHR47272:SF1">
    <property type="entry name" value="PIGGYBAC TRANSPOSABLE ELEMENT-DERIVED PROTEIN 3-LIKE"/>
    <property type="match status" value="1"/>
</dbReference>
<keyword evidence="3" id="KW-1185">Reference proteome</keyword>
<feature type="domain" description="PiggyBac transposable element-derived protein" evidence="1">
    <location>
        <begin position="140"/>
        <end position="302"/>
    </location>
</feature>
<sequence length="309" mass="35773">MALNDDLIANLLCGDLSDIDEFEESDNNEENIDFLDAFRDMENFLHQNDLELNNLEQIFGYIPFNGENSTLIANYQVNQDNENFADDLHEEVLDDDIDNYTPMVLNWISGTWENQNYCCDIQFIPPPSKLPFSPLEYFKKCRSTMKQYNKAKPHIWGIKVFALASKSGFVHDFEFYVGKGTIKSKSTLGLSGDIIIRLCDIIPRNKNYKLCFDNWFTSYQLICNLKQFGILANVTVRINRMSGCQFKSDKELKKKEEAYDSKIDTNSGIVGCKWFDNKFVHLFSNYIGPEPTDEVQRWSTTSKTRIPVQ</sequence>
<dbReference type="EMBL" id="VUJU01013059">
    <property type="protein sequence ID" value="KAF0706037.1"/>
    <property type="molecule type" value="Genomic_DNA"/>
</dbReference>
<evidence type="ECO:0000313" key="3">
    <source>
        <dbReference type="Proteomes" id="UP000478052"/>
    </source>
</evidence>
<comment type="caution">
    <text evidence="2">The sequence shown here is derived from an EMBL/GenBank/DDBJ whole genome shotgun (WGS) entry which is preliminary data.</text>
</comment>
<dbReference type="Proteomes" id="UP000478052">
    <property type="component" value="Unassembled WGS sequence"/>
</dbReference>
<dbReference type="OrthoDB" id="6578474at2759"/>
<accession>A0A6G0VQR8</accession>
<feature type="non-terminal residue" evidence="2">
    <location>
        <position position="309"/>
    </location>
</feature>
<name>A0A6G0VQR8_APHCR</name>
<gene>
    <name evidence="2" type="ORF">FWK35_00033632</name>
</gene>
<evidence type="ECO:0000313" key="2">
    <source>
        <dbReference type="EMBL" id="KAF0706037.1"/>
    </source>
</evidence>
<proteinExistence type="predicted"/>
<evidence type="ECO:0000259" key="1">
    <source>
        <dbReference type="Pfam" id="PF13843"/>
    </source>
</evidence>
<organism evidence="2 3">
    <name type="scientific">Aphis craccivora</name>
    <name type="common">Cowpea aphid</name>
    <dbReference type="NCBI Taxonomy" id="307492"/>
    <lineage>
        <taxon>Eukaryota</taxon>
        <taxon>Metazoa</taxon>
        <taxon>Ecdysozoa</taxon>
        <taxon>Arthropoda</taxon>
        <taxon>Hexapoda</taxon>
        <taxon>Insecta</taxon>
        <taxon>Pterygota</taxon>
        <taxon>Neoptera</taxon>
        <taxon>Paraneoptera</taxon>
        <taxon>Hemiptera</taxon>
        <taxon>Sternorrhyncha</taxon>
        <taxon>Aphidomorpha</taxon>
        <taxon>Aphidoidea</taxon>
        <taxon>Aphididae</taxon>
        <taxon>Aphidini</taxon>
        <taxon>Aphis</taxon>
        <taxon>Aphis</taxon>
    </lineage>
</organism>